<feature type="domain" description="Strawberry notch AAA" evidence="1">
    <location>
        <begin position="420"/>
        <end position="668"/>
    </location>
</feature>
<dbReference type="GO" id="GO:0032259">
    <property type="term" value="P:methylation"/>
    <property type="evidence" value="ECO:0007669"/>
    <property type="project" value="UniProtKB-KW"/>
</dbReference>
<reference evidence="2 3" key="1">
    <citation type="submission" date="2020-08" db="EMBL/GenBank/DDBJ databases">
        <title>Genomic Encyclopedia of Type Strains, Phase IV (KMG-IV): sequencing the most valuable type-strain genomes for metagenomic binning, comparative biology and taxonomic classification.</title>
        <authorList>
            <person name="Goeker M."/>
        </authorList>
    </citation>
    <scope>NUCLEOTIDE SEQUENCE [LARGE SCALE GENOMIC DNA]</scope>
    <source>
        <strain evidence="2 3">DSM 28760</strain>
    </source>
</reference>
<dbReference type="Proteomes" id="UP000537592">
    <property type="component" value="Unassembled WGS sequence"/>
</dbReference>
<dbReference type="InterPro" id="IPR027417">
    <property type="entry name" value="P-loop_NTPase"/>
</dbReference>
<dbReference type="Gene3D" id="3.40.50.300">
    <property type="entry name" value="P-loop containing nucleotide triphosphate hydrolases"/>
    <property type="match status" value="1"/>
</dbReference>
<dbReference type="PANTHER" id="PTHR12706">
    <property type="entry name" value="STRAWBERRY NOTCH-RELATED"/>
    <property type="match status" value="1"/>
</dbReference>
<dbReference type="GO" id="GO:0008168">
    <property type="term" value="F:methyltransferase activity"/>
    <property type="evidence" value="ECO:0007669"/>
    <property type="project" value="UniProtKB-KW"/>
</dbReference>
<dbReference type="PANTHER" id="PTHR12706:SF30">
    <property type="entry name" value="PROTEIN STRAWBERRY NOTCH-RELATED"/>
    <property type="match status" value="1"/>
</dbReference>
<dbReference type="SUPFAM" id="SSF53335">
    <property type="entry name" value="S-adenosyl-L-methionine-dependent methyltransferases"/>
    <property type="match status" value="1"/>
</dbReference>
<evidence type="ECO:0000259" key="1">
    <source>
        <dbReference type="Pfam" id="PF13872"/>
    </source>
</evidence>
<evidence type="ECO:0000313" key="2">
    <source>
        <dbReference type="EMBL" id="MBB3811544.1"/>
    </source>
</evidence>
<dbReference type="InterPro" id="IPR039187">
    <property type="entry name" value="SNO_AAA"/>
</dbReference>
<keyword evidence="3" id="KW-1185">Reference proteome</keyword>
<comment type="caution">
    <text evidence="2">The sequence shown here is derived from an EMBL/GenBank/DDBJ whole genome shotgun (WGS) entry which is preliminary data.</text>
</comment>
<dbReference type="CDD" id="cd02440">
    <property type="entry name" value="AdoMet_MTases"/>
    <property type="match status" value="1"/>
</dbReference>
<keyword evidence="2" id="KW-0489">Methyltransferase</keyword>
<protein>
    <submittedName>
        <fullName evidence="2">Putative RNA methylase</fullName>
    </submittedName>
</protein>
<dbReference type="Pfam" id="PF13872">
    <property type="entry name" value="AAA_34"/>
    <property type="match status" value="1"/>
</dbReference>
<dbReference type="Gene3D" id="3.40.50.150">
    <property type="entry name" value="Vaccinia Virus protein VP39"/>
    <property type="match status" value="1"/>
</dbReference>
<keyword evidence="2" id="KW-0808">Transferase</keyword>
<accession>A0A7W5Z7S7</accession>
<dbReference type="AlphaFoldDB" id="A0A7W5Z7S7"/>
<name>A0A7W5Z7S7_9HYPH</name>
<dbReference type="SUPFAM" id="SSF52540">
    <property type="entry name" value="P-loop containing nucleoside triphosphate hydrolases"/>
    <property type="match status" value="1"/>
</dbReference>
<proteinExistence type="predicted"/>
<dbReference type="EMBL" id="JACICC010000023">
    <property type="protein sequence ID" value="MBB3811544.1"/>
    <property type="molecule type" value="Genomic_DNA"/>
</dbReference>
<evidence type="ECO:0000313" key="3">
    <source>
        <dbReference type="Proteomes" id="UP000537592"/>
    </source>
</evidence>
<dbReference type="InterPro" id="IPR026741">
    <property type="entry name" value="SNO"/>
</dbReference>
<dbReference type="GO" id="GO:0006355">
    <property type="term" value="P:regulation of DNA-templated transcription"/>
    <property type="evidence" value="ECO:0007669"/>
    <property type="project" value="InterPro"/>
</dbReference>
<organism evidence="2 3">
    <name type="scientific">Pseudochelatococcus contaminans</name>
    <dbReference type="NCBI Taxonomy" id="1538103"/>
    <lineage>
        <taxon>Bacteria</taxon>
        <taxon>Pseudomonadati</taxon>
        <taxon>Pseudomonadota</taxon>
        <taxon>Alphaproteobacteria</taxon>
        <taxon>Hyphomicrobiales</taxon>
        <taxon>Chelatococcaceae</taxon>
        <taxon>Pseudochelatococcus</taxon>
    </lineage>
</organism>
<sequence length="686" mass="72615">MNTLLPLADTLPATPLAAPGDSAAAVRAAALLILPHLERGARVDAVALRGAMEAAFGGSDATGLWDWKTAYEACEVATVLFLRKYGKALFRKAGSKVAALPLLGKIVGLLPTHTRRSQESQALQQFSTPIPLGLVATTAAAITTADRVLEPSAGTGLLAILAEIAGGSLVLNELADTRAALLSSLFPAIAVTRFDAAQIDDHLDAATVPSVVLMNPPFSAMVHVEGRVADAAFRHVASALARLAPGGRLVAITGSNFGPEAPAWTDAFARLQERGRVVFSAGIDGSVYAKHGTTFATRLTVIDKLPADDPTVFPVSPGTAPDAATLMDWIGAHLPPRLPVDPSVIVPAAAPAAARSVRGYLNRAARIAPAAVATEPEGVALAYEIVDTLPEAGTTDDGRISDAIYEEYGLQAIRISGSQAHPTKLVQSAAMASVAPPKPSYRPHLPANIRDLLSDAQLETLVYAGEAHSDYLAGSWTVDETFDLVSAARDDAEKAVRFRRGFFIGDGTGVGKGRQSAAIILDNWLQGRRKAVWISKSDKLLEDAQRDWSALGMERLLVTPLSRFPQGRPITLPEGVLFTTYATLRGDDRGERVSRVKQIVEWLGSDFDGAIIFDEAHAMQNAAGGKGERGDVAASQQGRAGLRLQHALPNARITYVSATGATSVHNLACWFPRRTEPVRRIISIEN</sequence>
<gene>
    <name evidence="2" type="ORF">FHS81_003659</name>
</gene>
<dbReference type="InterPro" id="IPR029063">
    <property type="entry name" value="SAM-dependent_MTases_sf"/>
</dbReference>